<dbReference type="SUPFAM" id="SSF46785">
    <property type="entry name" value="Winged helix' DNA-binding domain"/>
    <property type="match status" value="1"/>
</dbReference>
<gene>
    <name evidence="6" type="ORF">BAR1_00975</name>
</gene>
<dbReference type="InterPro" id="IPR036390">
    <property type="entry name" value="WH_DNA-bd_sf"/>
</dbReference>
<evidence type="ECO:0000259" key="5">
    <source>
        <dbReference type="PROSITE" id="PS50931"/>
    </source>
</evidence>
<dbReference type="RefSeq" id="WP_118941291.1">
    <property type="nucleotide sequence ID" value="NZ_CP032125.1"/>
</dbReference>
<feature type="domain" description="HTH lysR-type" evidence="5">
    <location>
        <begin position="1"/>
        <end position="59"/>
    </location>
</feature>
<dbReference type="PROSITE" id="PS50931">
    <property type="entry name" value="HTH_LYSR"/>
    <property type="match status" value="1"/>
</dbReference>
<reference evidence="6 7" key="1">
    <citation type="submission" date="2018-09" db="EMBL/GenBank/DDBJ databases">
        <title>Profundibacter amoris BAR1 gen. nov., sp. nov., a new member of the Roseobacter clade isolated at Lokis Castle Vent Field on the Arctic Mid-Oceanic Ridge.</title>
        <authorList>
            <person name="Le Moine Bauer S."/>
            <person name="Sjoeberg A.G."/>
            <person name="L'Haridon S."/>
            <person name="Stokke R."/>
            <person name="Roalkvam I."/>
            <person name="Steen I.H."/>
            <person name="Dahle H."/>
        </authorList>
    </citation>
    <scope>NUCLEOTIDE SEQUENCE [LARGE SCALE GENOMIC DNA]</scope>
    <source>
        <strain evidence="6 7">BAR1</strain>
    </source>
</reference>
<dbReference type="Pfam" id="PF03466">
    <property type="entry name" value="LysR_substrate"/>
    <property type="match status" value="1"/>
</dbReference>
<dbReference type="GO" id="GO:0043565">
    <property type="term" value="F:sequence-specific DNA binding"/>
    <property type="evidence" value="ECO:0007669"/>
    <property type="project" value="TreeGrafter"/>
</dbReference>
<dbReference type="GO" id="GO:0006351">
    <property type="term" value="P:DNA-templated transcription"/>
    <property type="evidence" value="ECO:0007669"/>
    <property type="project" value="TreeGrafter"/>
</dbReference>
<evidence type="ECO:0000256" key="4">
    <source>
        <dbReference type="ARBA" id="ARBA00023163"/>
    </source>
</evidence>
<dbReference type="Pfam" id="PF00126">
    <property type="entry name" value="HTH_1"/>
    <property type="match status" value="1"/>
</dbReference>
<keyword evidence="4" id="KW-0804">Transcription</keyword>
<dbReference type="FunFam" id="3.40.190.290:FF:000001">
    <property type="entry name" value="Transcriptional regulator, LysR family"/>
    <property type="match status" value="1"/>
</dbReference>
<dbReference type="SUPFAM" id="SSF53850">
    <property type="entry name" value="Periplasmic binding protein-like II"/>
    <property type="match status" value="1"/>
</dbReference>
<name>A0A347UCQ5_9RHOB</name>
<dbReference type="GO" id="GO:0003700">
    <property type="term" value="F:DNA-binding transcription factor activity"/>
    <property type="evidence" value="ECO:0007669"/>
    <property type="project" value="InterPro"/>
</dbReference>
<dbReference type="InterPro" id="IPR000847">
    <property type="entry name" value="LysR_HTH_N"/>
</dbReference>
<keyword evidence="2" id="KW-0805">Transcription regulation</keyword>
<comment type="similarity">
    <text evidence="1">Belongs to the LysR transcriptional regulatory family.</text>
</comment>
<keyword evidence="7" id="KW-1185">Reference proteome</keyword>
<evidence type="ECO:0000313" key="6">
    <source>
        <dbReference type="EMBL" id="AXX96633.1"/>
    </source>
</evidence>
<evidence type="ECO:0000256" key="2">
    <source>
        <dbReference type="ARBA" id="ARBA00023015"/>
    </source>
</evidence>
<dbReference type="InterPro" id="IPR036388">
    <property type="entry name" value="WH-like_DNA-bd_sf"/>
</dbReference>
<dbReference type="PANTHER" id="PTHR30537:SF5">
    <property type="entry name" value="HTH-TYPE TRANSCRIPTIONAL ACTIVATOR TTDR-RELATED"/>
    <property type="match status" value="1"/>
</dbReference>
<keyword evidence="3" id="KW-0238">DNA-binding</keyword>
<dbReference type="FunFam" id="1.10.10.10:FF:000001">
    <property type="entry name" value="LysR family transcriptional regulator"/>
    <property type="match status" value="1"/>
</dbReference>
<dbReference type="Proteomes" id="UP000261704">
    <property type="component" value="Chromosome"/>
</dbReference>
<dbReference type="AlphaFoldDB" id="A0A347UCQ5"/>
<proteinExistence type="inferred from homology"/>
<organism evidence="6 7">
    <name type="scientific">Profundibacter amoris</name>
    <dbReference type="NCBI Taxonomy" id="2171755"/>
    <lineage>
        <taxon>Bacteria</taxon>
        <taxon>Pseudomonadati</taxon>
        <taxon>Pseudomonadota</taxon>
        <taxon>Alphaproteobacteria</taxon>
        <taxon>Rhodobacterales</taxon>
        <taxon>Paracoccaceae</taxon>
        <taxon>Profundibacter</taxon>
    </lineage>
</organism>
<evidence type="ECO:0000313" key="7">
    <source>
        <dbReference type="Proteomes" id="UP000261704"/>
    </source>
</evidence>
<evidence type="ECO:0000256" key="3">
    <source>
        <dbReference type="ARBA" id="ARBA00023125"/>
    </source>
</evidence>
<dbReference type="KEGG" id="pamo:BAR1_00975"/>
<accession>A0A347UCQ5</accession>
<dbReference type="PANTHER" id="PTHR30537">
    <property type="entry name" value="HTH-TYPE TRANSCRIPTIONAL REGULATOR"/>
    <property type="match status" value="1"/>
</dbReference>
<dbReference type="EMBL" id="CP032125">
    <property type="protein sequence ID" value="AXX96633.1"/>
    <property type="molecule type" value="Genomic_DNA"/>
</dbReference>
<evidence type="ECO:0000256" key="1">
    <source>
        <dbReference type="ARBA" id="ARBA00009437"/>
    </source>
</evidence>
<dbReference type="InterPro" id="IPR005119">
    <property type="entry name" value="LysR_subst-bd"/>
</dbReference>
<dbReference type="InterPro" id="IPR058163">
    <property type="entry name" value="LysR-type_TF_proteobact-type"/>
</dbReference>
<protein>
    <submittedName>
        <fullName evidence="6">LysR family transcriptional regulator</fullName>
    </submittedName>
</protein>
<dbReference type="OrthoDB" id="9813056at2"/>
<dbReference type="Gene3D" id="3.40.190.290">
    <property type="match status" value="1"/>
</dbReference>
<dbReference type="Gene3D" id="1.10.10.10">
    <property type="entry name" value="Winged helix-like DNA-binding domain superfamily/Winged helix DNA-binding domain"/>
    <property type="match status" value="1"/>
</dbReference>
<sequence length="300" mass="32341">MDRLKSIEVFVKTVEAGSFAGVAAQFGLTAPMVGRHVRALEDSLGTQLLNRTTRRHSLTEAGRIYYERSKAILAELEAADASVAQMRSVPRGVLRIGAPVIFGSACLAPVLPEYFAANPEVRVEMTLNNRVFDLLDEGYDLVIRTGSLPDSGLIARSLGPYKLVACASPEYLARNGTPTHPEDLASHACFGFRPGSEFDTWYFTSPESGDDVIPVQVTGPMAANDGHALREAALGGAGIVLQAEALLSPDLKASRLVRVLENYPPQALPTSVLYSPTRAITPKLRSFITFLTAHFGTANR</sequence>